<dbReference type="EMBL" id="AMCI01004997">
    <property type="protein sequence ID" value="EJW96987.1"/>
    <property type="molecule type" value="Genomic_DNA"/>
</dbReference>
<evidence type="ECO:0000313" key="1">
    <source>
        <dbReference type="EMBL" id="EJW96987.1"/>
    </source>
</evidence>
<gene>
    <name evidence="1" type="ORF">EVA_14906</name>
</gene>
<sequence>MNHHITGHGIHINLAPPTEMLAAAITVVGKVRLTISTDGLHIHTHITVCWQPQLPTAGHGIQFKTFVGISEYRFGTLQTWHPFP</sequence>
<accession>J9G588</accession>
<comment type="caution">
    <text evidence="1">The sequence shown here is derived from an EMBL/GenBank/DDBJ whole genome shotgun (WGS) entry which is preliminary data.</text>
</comment>
<proteinExistence type="predicted"/>
<organism evidence="1">
    <name type="scientific">gut metagenome</name>
    <dbReference type="NCBI Taxonomy" id="749906"/>
    <lineage>
        <taxon>unclassified sequences</taxon>
        <taxon>metagenomes</taxon>
        <taxon>organismal metagenomes</taxon>
    </lineage>
</organism>
<protein>
    <submittedName>
        <fullName evidence="1">Uncharacterized protein</fullName>
    </submittedName>
</protein>
<dbReference type="AlphaFoldDB" id="J9G588"/>
<name>J9G588_9ZZZZ</name>
<reference evidence="1" key="1">
    <citation type="journal article" date="2012" name="PLoS ONE">
        <title>Gene sets for utilization of primary and secondary nutrition supplies in the distal gut of endangered iberian lynx.</title>
        <authorList>
            <person name="Alcaide M."/>
            <person name="Messina E."/>
            <person name="Richter M."/>
            <person name="Bargiela R."/>
            <person name="Peplies J."/>
            <person name="Huws S.A."/>
            <person name="Newbold C.J."/>
            <person name="Golyshin P.N."/>
            <person name="Simon M.A."/>
            <person name="Lopez G."/>
            <person name="Yakimov M.M."/>
            <person name="Ferrer M."/>
        </authorList>
    </citation>
    <scope>NUCLEOTIDE SEQUENCE</scope>
</reference>